<sequence>MLTMRYIAFGLFAIISCSDHKVSQDILQFVIGKEMNPASPRRGIKLTPDSLYYCEEVLPYIGEYKYYARKFEKDSFNVFKAKAEDLFGNIGFTEIDIAHATVYAITMRNDKKLKFRKEFIYEYLDKDRLDFTLKLEKLFYGKFSTSANSAIIDGLLIDIPPEPPLPPNLSSSGCIR</sequence>
<dbReference type="EMBL" id="VJVZ01000002">
    <property type="protein sequence ID" value="TRW26769.1"/>
    <property type="molecule type" value="Genomic_DNA"/>
</dbReference>
<comment type="caution">
    <text evidence="1">The sequence shown here is derived from an EMBL/GenBank/DDBJ whole genome shotgun (WGS) entry which is preliminary data.</text>
</comment>
<proteinExistence type="predicted"/>
<evidence type="ECO:0000313" key="1">
    <source>
        <dbReference type="EMBL" id="TRW26769.1"/>
    </source>
</evidence>
<evidence type="ECO:0008006" key="3">
    <source>
        <dbReference type="Google" id="ProtNLM"/>
    </source>
</evidence>
<accession>A0A552V8J8</accession>
<reference evidence="1 2" key="1">
    <citation type="submission" date="2019-07" db="EMBL/GenBank/DDBJ databases">
        <title>Flavobacterium sp. nov., isolated from glacier ice.</title>
        <authorList>
            <person name="Liu Q."/>
            <person name="Xin Y.-H."/>
        </authorList>
    </citation>
    <scope>NUCLEOTIDE SEQUENCE [LARGE SCALE GENOMIC DNA]</scope>
    <source>
        <strain evidence="1 2">ZT4R6</strain>
    </source>
</reference>
<dbReference type="AlphaFoldDB" id="A0A552V8J8"/>
<gene>
    <name evidence="1" type="ORF">FMM05_05170</name>
</gene>
<keyword evidence="2" id="KW-1185">Reference proteome</keyword>
<dbReference type="Proteomes" id="UP000320643">
    <property type="component" value="Unassembled WGS sequence"/>
</dbReference>
<name>A0A552V8J8_9FLAO</name>
<organism evidence="1 2">
    <name type="scientific">Flavobacterium zepuense</name>
    <dbReference type="NCBI Taxonomy" id="2593302"/>
    <lineage>
        <taxon>Bacteria</taxon>
        <taxon>Pseudomonadati</taxon>
        <taxon>Bacteroidota</taxon>
        <taxon>Flavobacteriia</taxon>
        <taxon>Flavobacteriales</taxon>
        <taxon>Flavobacteriaceae</taxon>
        <taxon>Flavobacterium</taxon>
    </lineage>
</organism>
<dbReference type="RefSeq" id="WP_143372266.1">
    <property type="nucleotide sequence ID" value="NZ_VJVZ01000002.1"/>
</dbReference>
<evidence type="ECO:0000313" key="2">
    <source>
        <dbReference type="Proteomes" id="UP000320643"/>
    </source>
</evidence>
<dbReference type="PROSITE" id="PS51257">
    <property type="entry name" value="PROKAR_LIPOPROTEIN"/>
    <property type="match status" value="1"/>
</dbReference>
<protein>
    <recommendedName>
        <fullName evidence="3">Lipoprotein</fullName>
    </recommendedName>
</protein>
<dbReference type="OrthoDB" id="1262668at2"/>